<sequence>MFLIIFVFRFLFLFLLLFEHLLHCSLCLLCSLIRKL</sequence>
<dbReference type="InParanoid" id="B6IIU8"/>
<dbReference type="AlphaFoldDB" id="B6IIU8"/>
<accession>B6IIU8</accession>
<protein>
    <submittedName>
        <fullName evidence="1">Protein CBG25871</fullName>
    </submittedName>
</protein>
<name>B6IIU8_CAEBR</name>
<gene>
    <name evidence="1" type="ORF">CBG25871</name>
    <name evidence="1" type="ORF">CBG_25871</name>
</gene>
<dbReference type="RefSeq" id="XP_045099389.1">
    <property type="nucleotide sequence ID" value="XM_045243868.1"/>
</dbReference>
<keyword evidence="2" id="KW-1185">Reference proteome</keyword>
<proteinExistence type="predicted"/>
<dbReference type="CTD" id="68917353"/>
<dbReference type="KEGG" id="cbr:CBG_25871"/>
<evidence type="ECO:0000313" key="2">
    <source>
        <dbReference type="Proteomes" id="UP000008549"/>
    </source>
</evidence>
<evidence type="ECO:0000313" key="1">
    <source>
        <dbReference type="EMBL" id="CAR99828.1"/>
    </source>
</evidence>
<dbReference type="GeneID" id="68917353"/>
<reference evidence="1 2" key="2">
    <citation type="journal article" date="2011" name="PLoS Genet.">
        <title>Caenorhabditis briggsae recombinant inbred line genotypes reveal inter-strain incompatibility and the evolution of recombination.</title>
        <authorList>
            <person name="Ross J.A."/>
            <person name="Koboldt D.C."/>
            <person name="Staisch J.E."/>
            <person name="Chamberlin H.M."/>
            <person name="Gupta B.P."/>
            <person name="Miller R.D."/>
            <person name="Baird S.E."/>
            <person name="Haag E.S."/>
        </authorList>
    </citation>
    <scope>NUCLEOTIDE SEQUENCE [LARGE SCALE GENOMIC DNA]</scope>
    <source>
        <strain evidence="1 2">AF16</strain>
    </source>
</reference>
<organism evidence="1 2">
    <name type="scientific">Caenorhabditis briggsae</name>
    <dbReference type="NCBI Taxonomy" id="6238"/>
    <lineage>
        <taxon>Eukaryota</taxon>
        <taxon>Metazoa</taxon>
        <taxon>Ecdysozoa</taxon>
        <taxon>Nematoda</taxon>
        <taxon>Chromadorea</taxon>
        <taxon>Rhabditida</taxon>
        <taxon>Rhabditina</taxon>
        <taxon>Rhabditomorpha</taxon>
        <taxon>Rhabditoidea</taxon>
        <taxon>Rhabditidae</taxon>
        <taxon>Peloderinae</taxon>
        <taxon>Caenorhabditis</taxon>
    </lineage>
</organism>
<dbReference type="EMBL" id="HE601226">
    <property type="protein sequence ID" value="CAR99828.1"/>
    <property type="molecule type" value="Genomic_DNA"/>
</dbReference>
<dbReference type="HOGENOM" id="CLU_3360195_0_0_1"/>
<dbReference type="Proteomes" id="UP000008549">
    <property type="component" value="Unassembled WGS sequence"/>
</dbReference>
<reference evidence="1 2" key="1">
    <citation type="journal article" date="2003" name="PLoS Biol.">
        <title>The genome sequence of Caenorhabditis briggsae: a platform for comparative genomics.</title>
        <authorList>
            <person name="Stein L.D."/>
            <person name="Bao Z."/>
            <person name="Blasiar D."/>
            <person name="Blumenthal T."/>
            <person name="Brent M.R."/>
            <person name="Chen N."/>
            <person name="Chinwalla A."/>
            <person name="Clarke L."/>
            <person name="Clee C."/>
            <person name="Coghlan A."/>
            <person name="Coulson A."/>
            <person name="D'Eustachio P."/>
            <person name="Fitch D.H."/>
            <person name="Fulton L.A."/>
            <person name="Fulton R.E."/>
            <person name="Griffiths-Jones S."/>
            <person name="Harris T.W."/>
            <person name="Hillier L.W."/>
            <person name="Kamath R."/>
            <person name="Kuwabara P.E."/>
            <person name="Mardis E.R."/>
            <person name="Marra M.A."/>
            <person name="Miner T.L."/>
            <person name="Minx P."/>
            <person name="Mullikin J.C."/>
            <person name="Plumb R.W."/>
            <person name="Rogers J."/>
            <person name="Schein J.E."/>
            <person name="Sohrmann M."/>
            <person name="Spieth J."/>
            <person name="Stajich J.E."/>
            <person name="Wei C."/>
            <person name="Willey D."/>
            <person name="Wilson R.K."/>
            <person name="Durbin R."/>
            <person name="Waterston R.H."/>
        </authorList>
    </citation>
    <scope>NUCLEOTIDE SEQUENCE [LARGE SCALE GENOMIC DNA]</scope>
    <source>
        <strain evidence="1 2">AF16</strain>
    </source>
</reference>